<protein>
    <submittedName>
        <fullName evidence="2">Uncharacterized protein</fullName>
    </submittedName>
</protein>
<organism evidence="2 3">
    <name type="scientific">Endozoicomonas numazuensis</name>
    <dbReference type="NCBI Taxonomy" id="1137799"/>
    <lineage>
        <taxon>Bacteria</taxon>
        <taxon>Pseudomonadati</taxon>
        <taxon>Pseudomonadota</taxon>
        <taxon>Gammaproteobacteria</taxon>
        <taxon>Oceanospirillales</taxon>
        <taxon>Endozoicomonadaceae</taxon>
        <taxon>Endozoicomonas</taxon>
    </lineage>
</organism>
<keyword evidence="3" id="KW-1185">Reference proteome</keyword>
<dbReference type="AlphaFoldDB" id="A0A081NEX5"/>
<feature type="region of interest" description="Disordered" evidence="1">
    <location>
        <begin position="1"/>
        <end position="67"/>
    </location>
</feature>
<comment type="caution">
    <text evidence="2">The sequence shown here is derived from an EMBL/GenBank/DDBJ whole genome shotgun (WGS) entry which is preliminary data.</text>
</comment>
<sequence>MSSPVPPRGSGVGAHVPSFERPEDKEHEATVEPVLPRKRLTSDDVPPVKHRRVSVEEASIRQRSRSDSFTGMCSRLPSVLMEVPPILLDHDESEEEDLMDFYSPASSEDGPLPEVLKAYYPKIRKEYSAEREQPTEFLKYVLNTIDADMSTNGEFLDVYEDIMEETLTHRAYLPAAKSGEWVERDVVKLGKKTIGHIKTLGIKEPTHSRDTRWPYMLPYGVTTEDDRRYIHKLNPVLNLCDHVAFHEEKTLLTDKQRNHLYSQLVSYIVSKEKLAKCGDFSHVAATYLLPKLAERMIPARLAMMNMEFSGKKSLNDKNENVFEGNHITLLLVPVDDDFDGDMLDHPDALIIDPMLGTIRKNNEKAKGYARYVEAKLNFPPTDKVEFSYVFFDGDDFSNQPD</sequence>
<dbReference type="Proteomes" id="UP000028073">
    <property type="component" value="Unassembled WGS sequence"/>
</dbReference>
<evidence type="ECO:0000313" key="3">
    <source>
        <dbReference type="Proteomes" id="UP000028073"/>
    </source>
</evidence>
<reference evidence="2 3" key="1">
    <citation type="submission" date="2014-06" db="EMBL/GenBank/DDBJ databases">
        <title>Whole Genome Sequences of Three Symbiotic Endozoicomonas Bacteria.</title>
        <authorList>
            <person name="Neave M.J."/>
            <person name="Apprill A."/>
            <person name="Voolstra C.R."/>
        </authorList>
    </citation>
    <scope>NUCLEOTIDE SEQUENCE [LARGE SCALE GENOMIC DNA]</scope>
    <source>
        <strain evidence="2 3">DSM 25634</strain>
    </source>
</reference>
<feature type="compositionally biased region" description="Basic and acidic residues" evidence="1">
    <location>
        <begin position="18"/>
        <end position="30"/>
    </location>
</feature>
<accession>A0A081NEX5</accession>
<evidence type="ECO:0000256" key="1">
    <source>
        <dbReference type="SAM" id="MobiDB-lite"/>
    </source>
</evidence>
<evidence type="ECO:0000313" key="2">
    <source>
        <dbReference type="EMBL" id="KEQ16998.1"/>
    </source>
</evidence>
<dbReference type="EMBL" id="JOKH01000004">
    <property type="protein sequence ID" value="KEQ16998.1"/>
    <property type="molecule type" value="Genomic_DNA"/>
</dbReference>
<feature type="compositionally biased region" description="Basic and acidic residues" evidence="1">
    <location>
        <begin position="53"/>
        <end position="66"/>
    </location>
</feature>
<proteinExistence type="predicted"/>
<dbReference type="RefSeq" id="WP_034839394.1">
    <property type="nucleotide sequence ID" value="NZ_JOKH01000004.1"/>
</dbReference>
<name>A0A081NEX5_9GAMM</name>
<gene>
    <name evidence="2" type="ORF">GZ78_20475</name>
</gene>